<dbReference type="InterPro" id="IPR050312">
    <property type="entry name" value="IolE/XylAMocC-like"/>
</dbReference>
<dbReference type="Pfam" id="PF01261">
    <property type="entry name" value="AP_endonuc_2"/>
    <property type="match status" value="1"/>
</dbReference>
<dbReference type="GO" id="GO:0016853">
    <property type="term" value="F:isomerase activity"/>
    <property type="evidence" value="ECO:0007669"/>
    <property type="project" value="UniProtKB-KW"/>
</dbReference>
<comment type="caution">
    <text evidence="2">The sequence shown here is derived from an EMBL/GenBank/DDBJ whole genome shotgun (WGS) entry which is preliminary data.</text>
</comment>
<dbReference type="OrthoDB" id="9782669at2"/>
<gene>
    <name evidence="2" type="ORF">Poly59_48470</name>
</gene>
<dbReference type="Proteomes" id="UP000317977">
    <property type="component" value="Unassembled WGS sequence"/>
</dbReference>
<accession>A0A5C6EE36</accession>
<sequence length="279" mass="30340">MNRRKFLQSGIAIGAAGVCASPILAGQFTGRIRKSLKYSMIDVRLSLVQQFQLLKRADFDGVEISLRDGLSPQEVRAATDATEIAVHGVIHGAGDDCSASIDLCEQVGGSTVLVVAPELDNLSYADNFARSLAVVRKAIPLAEKQNVRLLIENVRASFLKTAEEMARFIDELESPAIGAYYDTGNTITWTKQTAQHWAHVLGHRIVKVDIKDRGHAEFGDPKLKSQTAVGTDGGEVHWANVRRELAAVNFSGWASAEVKGGDARRLSGVSKWMDQVLDL</sequence>
<dbReference type="RefSeq" id="WP_146536434.1">
    <property type="nucleotide sequence ID" value="NZ_SJPX01000005.1"/>
</dbReference>
<protein>
    <submittedName>
        <fullName evidence="2">Xylose isomerase-like TIM barrel</fullName>
    </submittedName>
</protein>
<organism evidence="2 3">
    <name type="scientific">Rubripirellula reticaptiva</name>
    <dbReference type="NCBI Taxonomy" id="2528013"/>
    <lineage>
        <taxon>Bacteria</taxon>
        <taxon>Pseudomonadati</taxon>
        <taxon>Planctomycetota</taxon>
        <taxon>Planctomycetia</taxon>
        <taxon>Pirellulales</taxon>
        <taxon>Pirellulaceae</taxon>
        <taxon>Rubripirellula</taxon>
    </lineage>
</organism>
<dbReference type="PANTHER" id="PTHR12110">
    <property type="entry name" value="HYDROXYPYRUVATE ISOMERASE"/>
    <property type="match status" value="1"/>
</dbReference>
<evidence type="ECO:0000313" key="3">
    <source>
        <dbReference type="Proteomes" id="UP000317977"/>
    </source>
</evidence>
<proteinExistence type="predicted"/>
<dbReference type="SUPFAM" id="SSF51658">
    <property type="entry name" value="Xylose isomerase-like"/>
    <property type="match status" value="1"/>
</dbReference>
<dbReference type="AlphaFoldDB" id="A0A5C6EE36"/>
<keyword evidence="3" id="KW-1185">Reference proteome</keyword>
<evidence type="ECO:0000313" key="2">
    <source>
        <dbReference type="EMBL" id="TWU48003.1"/>
    </source>
</evidence>
<dbReference type="InterPro" id="IPR036237">
    <property type="entry name" value="Xyl_isomerase-like_sf"/>
</dbReference>
<feature type="domain" description="Xylose isomerase-like TIM barrel" evidence="1">
    <location>
        <begin position="51"/>
        <end position="261"/>
    </location>
</feature>
<dbReference type="Gene3D" id="3.20.20.150">
    <property type="entry name" value="Divalent-metal-dependent TIM barrel enzymes"/>
    <property type="match status" value="1"/>
</dbReference>
<reference evidence="2 3" key="1">
    <citation type="submission" date="2019-02" db="EMBL/GenBank/DDBJ databases">
        <title>Deep-cultivation of Planctomycetes and their phenomic and genomic characterization uncovers novel biology.</title>
        <authorList>
            <person name="Wiegand S."/>
            <person name="Jogler M."/>
            <person name="Boedeker C."/>
            <person name="Pinto D."/>
            <person name="Vollmers J."/>
            <person name="Rivas-Marin E."/>
            <person name="Kohn T."/>
            <person name="Peeters S.H."/>
            <person name="Heuer A."/>
            <person name="Rast P."/>
            <person name="Oberbeckmann S."/>
            <person name="Bunk B."/>
            <person name="Jeske O."/>
            <person name="Meyerdierks A."/>
            <person name="Storesund J.E."/>
            <person name="Kallscheuer N."/>
            <person name="Luecker S."/>
            <person name="Lage O.M."/>
            <person name="Pohl T."/>
            <person name="Merkel B.J."/>
            <person name="Hornburger P."/>
            <person name="Mueller R.-W."/>
            <person name="Bruemmer F."/>
            <person name="Labrenz M."/>
            <person name="Spormann A.M."/>
            <person name="Op Den Camp H."/>
            <person name="Overmann J."/>
            <person name="Amann R."/>
            <person name="Jetten M.S.M."/>
            <person name="Mascher T."/>
            <person name="Medema M.H."/>
            <person name="Devos D.P."/>
            <person name="Kaster A.-K."/>
            <person name="Ovreas L."/>
            <person name="Rohde M."/>
            <person name="Galperin M.Y."/>
            <person name="Jogler C."/>
        </authorList>
    </citation>
    <scope>NUCLEOTIDE SEQUENCE [LARGE SCALE GENOMIC DNA]</scope>
    <source>
        <strain evidence="2 3">Poly59</strain>
    </source>
</reference>
<evidence type="ECO:0000259" key="1">
    <source>
        <dbReference type="Pfam" id="PF01261"/>
    </source>
</evidence>
<dbReference type="InterPro" id="IPR013022">
    <property type="entry name" value="Xyl_isomerase-like_TIM-brl"/>
</dbReference>
<keyword evidence="2" id="KW-0413">Isomerase</keyword>
<name>A0A5C6EE36_9BACT</name>
<dbReference type="EMBL" id="SJPX01000005">
    <property type="protein sequence ID" value="TWU48003.1"/>
    <property type="molecule type" value="Genomic_DNA"/>
</dbReference>